<dbReference type="GO" id="GO:0003677">
    <property type="term" value="F:DNA binding"/>
    <property type="evidence" value="ECO:0007669"/>
    <property type="project" value="UniProtKB-KW"/>
</dbReference>
<sequence length="52" mass="6058">MSQAQLARNLGTNQQSISRYETEQIEPNIEMIIKICDFFKVSADYLLGRTEY</sequence>
<comment type="caution">
    <text evidence="3">The sequence shown here is derived from an EMBL/GenBank/DDBJ whole genome shotgun (WGS) entry which is preliminary data.</text>
</comment>
<dbReference type="AlphaFoldDB" id="A0A9D2IDR3"/>
<dbReference type="Gene3D" id="1.10.260.40">
    <property type="entry name" value="lambda repressor-like DNA-binding domains"/>
    <property type="match status" value="1"/>
</dbReference>
<gene>
    <name evidence="3" type="ORF">H9727_02900</name>
</gene>
<dbReference type="EMBL" id="DXCL01000018">
    <property type="protein sequence ID" value="HIZ03212.1"/>
    <property type="molecule type" value="Genomic_DNA"/>
</dbReference>
<dbReference type="Proteomes" id="UP000824132">
    <property type="component" value="Unassembled WGS sequence"/>
</dbReference>
<dbReference type="PROSITE" id="PS50943">
    <property type="entry name" value="HTH_CROC1"/>
    <property type="match status" value="1"/>
</dbReference>
<dbReference type="PANTHER" id="PTHR46558:SF11">
    <property type="entry name" value="HTH-TYPE TRANSCRIPTIONAL REGULATOR XRE"/>
    <property type="match status" value="1"/>
</dbReference>
<dbReference type="InterPro" id="IPR010982">
    <property type="entry name" value="Lambda_DNA-bd_dom_sf"/>
</dbReference>
<dbReference type="SMART" id="SM00530">
    <property type="entry name" value="HTH_XRE"/>
    <property type="match status" value="1"/>
</dbReference>
<reference evidence="3" key="1">
    <citation type="journal article" date="2021" name="PeerJ">
        <title>Extensive microbial diversity within the chicken gut microbiome revealed by metagenomics and culture.</title>
        <authorList>
            <person name="Gilroy R."/>
            <person name="Ravi A."/>
            <person name="Getino M."/>
            <person name="Pursley I."/>
            <person name="Horton D.L."/>
            <person name="Alikhan N.F."/>
            <person name="Baker D."/>
            <person name="Gharbi K."/>
            <person name="Hall N."/>
            <person name="Watson M."/>
            <person name="Adriaenssens E.M."/>
            <person name="Foster-Nyarko E."/>
            <person name="Jarju S."/>
            <person name="Secka A."/>
            <person name="Antonio M."/>
            <person name="Oren A."/>
            <person name="Chaudhuri R.R."/>
            <person name="La Ragione R."/>
            <person name="Hildebrand F."/>
            <person name="Pallen M.J."/>
        </authorList>
    </citation>
    <scope>NUCLEOTIDE SEQUENCE</scope>
    <source>
        <strain evidence="3">CHK187-5294</strain>
    </source>
</reference>
<dbReference type="InterPro" id="IPR001387">
    <property type="entry name" value="Cro/C1-type_HTH"/>
</dbReference>
<organism evidence="3 4">
    <name type="scientific">Candidatus Borkfalkia avistercoris</name>
    <dbReference type="NCBI Taxonomy" id="2838504"/>
    <lineage>
        <taxon>Bacteria</taxon>
        <taxon>Bacillati</taxon>
        <taxon>Bacillota</taxon>
        <taxon>Clostridia</taxon>
        <taxon>Christensenellales</taxon>
        <taxon>Christensenellaceae</taxon>
        <taxon>Candidatus Borkfalkia</taxon>
    </lineage>
</organism>
<evidence type="ECO:0000259" key="2">
    <source>
        <dbReference type="PROSITE" id="PS50943"/>
    </source>
</evidence>
<dbReference type="Pfam" id="PF01381">
    <property type="entry name" value="HTH_3"/>
    <property type="match status" value="1"/>
</dbReference>
<evidence type="ECO:0000313" key="3">
    <source>
        <dbReference type="EMBL" id="HIZ03212.1"/>
    </source>
</evidence>
<dbReference type="CDD" id="cd00093">
    <property type="entry name" value="HTH_XRE"/>
    <property type="match status" value="1"/>
</dbReference>
<keyword evidence="1" id="KW-0238">DNA-binding</keyword>
<dbReference type="PANTHER" id="PTHR46558">
    <property type="entry name" value="TRACRIPTIONAL REGULATORY PROTEIN-RELATED-RELATED"/>
    <property type="match status" value="1"/>
</dbReference>
<name>A0A9D2IDR3_9FIRM</name>
<dbReference type="SUPFAM" id="SSF47413">
    <property type="entry name" value="lambda repressor-like DNA-binding domains"/>
    <property type="match status" value="1"/>
</dbReference>
<proteinExistence type="predicted"/>
<evidence type="ECO:0000256" key="1">
    <source>
        <dbReference type="ARBA" id="ARBA00023125"/>
    </source>
</evidence>
<protein>
    <submittedName>
        <fullName evidence="3">Helix-turn-helix domain-containing protein</fullName>
    </submittedName>
</protein>
<feature type="domain" description="HTH cro/C1-type" evidence="2">
    <location>
        <begin position="1"/>
        <end position="46"/>
    </location>
</feature>
<accession>A0A9D2IDR3</accession>
<evidence type="ECO:0000313" key="4">
    <source>
        <dbReference type="Proteomes" id="UP000824132"/>
    </source>
</evidence>
<reference evidence="3" key="2">
    <citation type="submission" date="2021-04" db="EMBL/GenBank/DDBJ databases">
        <authorList>
            <person name="Gilroy R."/>
        </authorList>
    </citation>
    <scope>NUCLEOTIDE SEQUENCE</scope>
    <source>
        <strain evidence="3">CHK187-5294</strain>
    </source>
</reference>